<feature type="chain" id="PRO_5029685122" description="TonB-dependent receptor SusC" evidence="4">
    <location>
        <begin position="21"/>
        <end position="769"/>
    </location>
</feature>
<evidence type="ECO:0000259" key="6">
    <source>
        <dbReference type="Pfam" id="PF16344"/>
    </source>
</evidence>
<evidence type="ECO:0000313" key="7">
    <source>
        <dbReference type="EMBL" id="QHI36476.1"/>
    </source>
</evidence>
<dbReference type="Pfam" id="PF07715">
    <property type="entry name" value="Plug"/>
    <property type="match status" value="1"/>
</dbReference>
<dbReference type="KEGG" id="kan:IMCC3317_18390"/>
<proteinExistence type="predicted"/>
<keyword evidence="2" id="KW-0472">Membrane</keyword>
<evidence type="ECO:0008006" key="9">
    <source>
        <dbReference type="Google" id="ProtNLM"/>
    </source>
</evidence>
<dbReference type="Gene3D" id="2.170.130.10">
    <property type="entry name" value="TonB-dependent receptor, plug domain"/>
    <property type="match status" value="1"/>
</dbReference>
<keyword evidence="3" id="KW-0998">Cell outer membrane</keyword>
<reference evidence="7 8" key="1">
    <citation type="journal article" date="2013" name="Int. J. Syst. Evol. Microbiol.">
        <title>Kordia antarctica sp. nov., isolated from Antarctic seawater.</title>
        <authorList>
            <person name="Baek K."/>
            <person name="Choi A."/>
            <person name="Kang I."/>
            <person name="Lee K."/>
            <person name="Cho J.C."/>
        </authorList>
    </citation>
    <scope>NUCLEOTIDE SEQUENCE [LARGE SCALE GENOMIC DNA]</scope>
    <source>
        <strain evidence="7 8">IMCC3317</strain>
    </source>
</reference>
<dbReference type="InterPro" id="IPR036942">
    <property type="entry name" value="Beta-barrel_TonB_sf"/>
</dbReference>
<accession>A0A7L4ZJU5</accession>
<keyword evidence="4" id="KW-0732">Signal</keyword>
<protein>
    <recommendedName>
        <fullName evidence="9">TonB-dependent receptor SusC</fullName>
    </recommendedName>
</protein>
<evidence type="ECO:0000256" key="4">
    <source>
        <dbReference type="SAM" id="SignalP"/>
    </source>
</evidence>
<feature type="domain" description="TonB-dependent receptor plug" evidence="5">
    <location>
        <begin position="149"/>
        <end position="222"/>
    </location>
</feature>
<dbReference type="GO" id="GO:0009279">
    <property type="term" value="C:cell outer membrane"/>
    <property type="evidence" value="ECO:0007669"/>
    <property type="project" value="UniProtKB-SubCell"/>
</dbReference>
<dbReference type="Gene3D" id="2.40.170.20">
    <property type="entry name" value="TonB-dependent receptor, beta-barrel domain"/>
    <property type="match status" value="1"/>
</dbReference>
<feature type="signal peptide" evidence="4">
    <location>
        <begin position="1"/>
        <end position="20"/>
    </location>
</feature>
<evidence type="ECO:0000259" key="5">
    <source>
        <dbReference type="Pfam" id="PF07715"/>
    </source>
</evidence>
<keyword evidence="8" id="KW-1185">Reference proteome</keyword>
<dbReference type="InterPro" id="IPR032508">
    <property type="entry name" value="FecR_C"/>
</dbReference>
<evidence type="ECO:0000256" key="2">
    <source>
        <dbReference type="ARBA" id="ARBA00023136"/>
    </source>
</evidence>
<dbReference type="Proteomes" id="UP000464657">
    <property type="component" value="Chromosome"/>
</dbReference>
<organism evidence="7 8">
    <name type="scientific">Kordia antarctica</name>
    <dbReference type="NCBI Taxonomy" id="1218801"/>
    <lineage>
        <taxon>Bacteria</taxon>
        <taxon>Pseudomonadati</taxon>
        <taxon>Bacteroidota</taxon>
        <taxon>Flavobacteriia</taxon>
        <taxon>Flavobacteriales</taxon>
        <taxon>Flavobacteriaceae</taxon>
        <taxon>Kordia</taxon>
    </lineage>
</organism>
<gene>
    <name evidence="7" type="ORF">IMCC3317_18390</name>
</gene>
<dbReference type="SUPFAM" id="SSF56935">
    <property type="entry name" value="Porins"/>
    <property type="match status" value="1"/>
</dbReference>
<dbReference type="InterPro" id="IPR012910">
    <property type="entry name" value="Plug_dom"/>
</dbReference>
<name>A0A7L4ZJU5_9FLAO</name>
<dbReference type="InterPro" id="IPR037066">
    <property type="entry name" value="Plug_dom_sf"/>
</dbReference>
<feature type="domain" description="Protein FecR C-terminal" evidence="6">
    <location>
        <begin position="34"/>
        <end position="95"/>
    </location>
</feature>
<comment type="subcellular location">
    <subcellularLocation>
        <location evidence="1">Cell outer membrane</location>
    </subcellularLocation>
</comment>
<dbReference type="RefSeq" id="WP_160129180.1">
    <property type="nucleotide sequence ID" value="NZ_CP019288.1"/>
</dbReference>
<dbReference type="Pfam" id="PF16344">
    <property type="entry name" value="FecR_C"/>
    <property type="match status" value="1"/>
</dbReference>
<dbReference type="EMBL" id="CP019288">
    <property type="protein sequence ID" value="QHI36476.1"/>
    <property type="molecule type" value="Genomic_DNA"/>
</dbReference>
<dbReference type="OrthoDB" id="9803050at2"/>
<evidence type="ECO:0000256" key="3">
    <source>
        <dbReference type="ARBA" id="ARBA00023237"/>
    </source>
</evidence>
<dbReference type="AlphaFoldDB" id="A0A7L4ZJU5"/>
<evidence type="ECO:0000313" key="8">
    <source>
        <dbReference type="Proteomes" id="UP000464657"/>
    </source>
</evidence>
<evidence type="ECO:0000256" key="1">
    <source>
        <dbReference type="ARBA" id="ARBA00004442"/>
    </source>
</evidence>
<sequence>MTKKRVLTFFTFLCFFLSFQCVTSQENQENKILLSKLLPKIQKKYDVVFSYVDTVLKNVLVTPQINNAVSLETLLDGFELETNLRFTLINGRYIAITVFIDQIQELDEIYLTEYIASGISMNRNGQITVKPKNFGILPGVTEPDVLLTIQALPGISSSNETVSNINIRGGTNDQNILLWDDIKMYQSGHFFGLISAFNPYFLNKVIVTKNGTSAKFGDGVSGMIQMQLDHHPNDSLVAGAGLNLIHADGFAKIQLNKKMEIQVSARRSITDLVETPTYAIYFDRIFQDSDITNNNQETNNTTTTNRDFYFYDMSTKFIYDISKTDNIQFSFLNIFNDLSYTEEATLNNQRKAVNSGITQRNLAAGLTYNREWSPAFSTQVQLYLSNYNLEATNFDITNNQRLFQENDLADSAFKFHTKYRINENFTIQNGYQFSEIGITNIQDVSNPQFRSNRKDVMRNHAVYSELNYVSDSYRTMLNFGIRANQYGKIDEFRFEPRLNFRQQFSNYFSVLVLGEYKSQAISQVIDLQNDFLGIEKRRWTLANGTSVPLIESKQVSIGAQYTKNNLLISAEVYIKKVDGITTRSQGFQNQFQFVNAVGSYTAQGIDLLFNKKWHDFNTWLSYSFSKNDYDFMSLNNGEMFPNNLDITHNLTLGGTYSWKAFEFSLGTYYRTGKPTTTLGSPTVVNGTINYNSPNAENLDDYFRTDFSATYRLTLSKKKNINSKIGLSVWNVFDQQNILNEYYNLDNTVISEIQNQSLGITPNLSFRVEF</sequence>